<dbReference type="Pfam" id="PF13653">
    <property type="entry name" value="GDPD_2"/>
    <property type="match status" value="1"/>
</dbReference>
<comment type="caution">
    <text evidence="3">The sequence shown here is derived from an EMBL/GenBank/DDBJ whole genome shotgun (WGS) entry which is preliminary data.</text>
</comment>
<gene>
    <name evidence="3" type="ORF">QJ522_15260</name>
</gene>
<sequence length="266" mass="29947">MTTGVSIILMAAMLAQANVVGLPQAHAHNDYLHDRPLLDAMAHGFTSVEADVFLVGEELCVAHDAPEIRPERTLQRLYLDPLRERAKANDGRIYRDHARFLLLIDIKSAAEPTYRRLHEVLAEYRDLVTSFGPDGRRDRAVLVIISGNRPFELMRSQPVRYAGYDGRLADLQSDAPAELVAMISDHWGRNFTWQGEGPMPDPERQRLRDIVEAAHAKGRLVRFWATPDARSDARETLWKQLLAAGVDLINTDDLEGLQAFLLAHGR</sequence>
<keyword evidence="2" id="KW-0732">Signal</keyword>
<feature type="signal peptide" evidence="2">
    <location>
        <begin position="1"/>
        <end position="17"/>
    </location>
</feature>
<name>A0AAW6U1P2_9BACT</name>
<evidence type="ECO:0000256" key="2">
    <source>
        <dbReference type="SAM" id="SignalP"/>
    </source>
</evidence>
<dbReference type="AlphaFoldDB" id="A0AAW6U1P2"/>
<dbReference type="PANTHER" id="PTHR31571:SF1">
    <property type="entry name" value="ALTERED INHERITANCE OF MITOCHONDRIA PROTEIN 6"/>
    <property type="match status" value="1"/>
</dbReference>
<dbReference type="InterPro" id="IPR051236">
    <property type="entry name" value="HAT_RTT109-like"/>
</dbReference>
<dbReference type="GO" id="GO:0008081">
    <property type="term" value="F:phosphoric diester hydrolase activity"/>
    <property type="evidence" value="ECO:0007669"/>
    <property type="project" value="InterPro"/>
</dbReference>
<proteinExistence type="predicted"/>
<dbReference type="Proteomes" id="UP001431776">
    <property type="component" value="Unassembled WGS sequence"/>
</dbReference>
<dbReference type="SUPFAM" id="SSF51695">
    <property type="entry name" value="PLC-like phosphodiesterases"/>
    <property type="match status" value="1"/>
</dbReference>
<dbReference type="Gene3D" id="3.20.20.190">
    <property type="entry name" value="Phosphatidylinositol (PI) phosphodiesterase"/>
    <property type="match status" value="1"/>
</dbReference>
<dbReference type="InterPro" id="IPR039559">
    <property type="entry name" value="AIM6_PI-PLC-like_dom"/>
</dbReference>
<dbReference type="InterPro" id="IPR017946">
    <property type="entry name" value="PLC-like_Pdiesterase_TIM-brl"/>
</dbReference>
<dbReference type="CDD" id="cd08577">
    <property type="entry name" value="PI-PLCc_GDPD_SF_unchar3"/>
    <property type="match status" value="1"/>
</dbReference>
<dbReference type="GO" id="GO:0006629">
    <property type="term" value="P:lipid metabolic process"/>
    <property type="evidence" value="ECO:0007669"/>
    <property type="project" value="InterPro"/>
</dbReference>
<evidence type="ECO:0000313" key="3">
    <source>
        <dbReference type="EMBL" id="MDI6450419.1"/>
    </source>
</evidence>
<keyword evidence="4" id="KW-1185">Reference proteome</keyword>
<dbReference type="EMBL" id="JASCXX010000020">
    <property type="protein sequence ID" value="MDI6450419.1"/>
    <property type="molecule type" value="Genomic_DNA"/>
</dbReference>
<dbReference type="PANTHER" id="PTHR31571">
    <property type="entry name" value="ALTERED INHERITANCE OF MITOCHONDRIA PROTEIN 6"/>
    <property type="match status" value="1"/>
</dbReference>
<protein>
    <recommendedName>
        <fullName evidence="1">Altered inheritance of mitochondria protein 6</fullName>
    </recommendedName>
</protein>
<organism evidence="3 4">
    <name type="scientific">Anaerobaca lacustris</name>
    <dbReference type="NCBI Taxonomy" id="3044600"/>
    <lineage>
        <taxon>Bacteria</taxon>
        <taxon>Pseudomonadati</taxon>
        <taxon>Planctomycetota</taxon>
        <taxon>Phycisphaerae</taxon>
        <taxon>Sedimentisphaerales</taxon>
        <taxon>Anaerobacaceae</taxon>
        <taxon>Anaerobaca</taxon>
    </lineage>
</organism>
<evidence type="ECO:0000256" key="1">
    <source>
        <dbReference type="ARBA" id="ARBA00014286"/>
    </source>
</evidence>
<feature type="chain" id="PRO_5043386638" description="Altered inheritance of mitochondria protein 6" evidence="2">
    <location>
        <begin position="18"/>
        <end position="266"/>
    </location>
</feature>
<reference evidence="3" key="1">
    <citation type="submission" date="2023-05" db="EMBL/GenBank/DDBJ databases">
        <title>Anaerotaeda fermentans gen. nov., sp. nov., a novel anaerobic planctomycete of the new family within the order Sedimentisphaerales isolated from Taman Peninsula, Russia.</title>
        <authorList>
            <person name="Khomyakova M.A."/>
            <person name="Merkel A.Y."/>
            <person name="Slobodkin A.I."/>
        </authorList>
    </citation>
    <scope>NUCLEOTIDE SEQUENCE</scope>
    <source>
        <strain evidence="3">M17dextr</strain>
    </source>
</reference>
<evidence type="ECO:0000313" key="4">
    <source>
        <dbReference type="Proteomes" id="UP001431776"/>
    </source>
</evidence>
<dbReference type="RefSeq" id="WP_349245830.1">
    <property type="nucleotide sequence ID" value="NZ_JASCXX010000020.1"/>
</dbReference>
<accession>A0AAW6U1P2</accession>